<dbReference type="Pfam" id="PF06855">
    <property type="entry name" value="YozE_SAM_like"/>
    <property type="match status" value="1"/>
</dbReference>
<dbReference type="Gene3D" id="1.10.150.260">
    <property type="entry name" value="YozE SAM-like"/>
    <property type="match status" value="1"/>
</dbReference>
<dbReference type="AlphaFoldDB" id="A0A380H030"/>
<dbReference type="SUPFAM" id="SSF140652">
    <property type="entry name" value="YozE-like"/>
    <property type="match status" value="1"/>
</dbReference>
<dbReference type="GeneID" id="63935099"/>
<feature type="domain" description="YozE SAM-like" evidence="1">
    <location>
        <begin position="2"/>
        <end position="67"/>
    </location>
</feature>
<dbReference type="InterPro" id="IPR023089">
    <property type="entry name" value="YozE_SAM-like"/>
</dbReference>
<reference evidence="2 3" key="1">
    <citation type="submission" date="2018-06" db="EMBL/GenBank/DDBJ databases">
        <authorList>
            <consortium name="Pathogen Informatics"/>
            <person name="Doyle S."/>
        </authorList>
    </citation>
    <scope>NUCLEOTIDE SEQUENCE [LARGE SCALE GENOMIC DNA]</scope>
    <source>
        <strain evidence="2 3">NCTC11807</strain>
    </source>
</reference>
<dbReference type="RefSeq" id="WP_115312613.1">
    <property type="nucleotide sequence ID" value="NZ_CP066042.1"/>
</dbReference>
<keyword evidence="3" id="KW-1185">Reference proteome</keyword>
<dbReference type="InterPro" id="IPR036806">
    <property type="entry name" value="YozE_SAM-like_sf"/>
</dbReference>
<organism evidence="2 3">
    <name type="scientific">Staphylococcus saccharolyticus</name>
    <dbReference type="NCBI Taxonomy" id="33028"/>
    <lineage>
        <taxon>Bacteria</taxon>
        <taxon>Bacillati</taxon>
        <taxon>Bacillota</taxon>
        <taxon>Bacilli</taxon>
        <taxon>Bacillales</taxon>
        <taxon>Staphylococcaceae</taxon>
        <taxon>Staphylococcus</taxon>
    </lineage>
</organism>
<evidence type="ECO:0000259" key="1">
    <source>
        <dbReference type="Pfam" id="PF06855"/>
    </source>
</evidence>
<protein>
    <submittedName>
        <fullName evidence="2">Cytosolic protein</fullName>
    </submittedName>
</protein>
<dbReference type="EMBL" id="UHDZ01000001">
    <property type="protein sequence ID" value="SUM68075.1"/>
    <property type="molecule type" value="Genomic_DNA"/>
</dbReference>
<evidence type="ECO:0000313" key="3">
    <source>
        <dbReference type="Proteomes" id="UP000255425"/>
    </source>
</evidence>
<gene>
    <name evidence="2" type="ORF">NCTC11807_00414</name>
</gene>
<name>A0A380H030_9STAP</name>
<proteinExistence type="predicted"/>
<sequence>MSFYDFIQNFIGDQTPLGELASWINQDINFPIYETVTDNVLNYFNQLSCFDHERIEIVKRSLSLYEQSRI</sequence>
<dbReference type="Proteomes" id="UP000255425">
    <property type="component" value="Unassembled WGS sequence"/>
</dbReference>
<evidence type="ECO:0000313" key="2">
    <source>
        <dbReference type="EMBL" id="SUM68075.1"/>
    </source>
</evidence>
<accession>A0A380H030</accession>